<dbReference type="PANTHER" id="PTHR11439:SF524">
    <property type="entry name" value="RNA-DIRECTED DNA POLYMERASE, PROTEIN KINASE RLK-PELLE-DLSV FAMILY"/>
    <property type="match status" value="1"/>
</dbReference>
<gene>
    <name evidence="1" type="ORF">OSB04_021141</name>
</gene>
<dbReference type="PANTHER" id="PTHR11439">
    <property type="entry name" value="GAG-POL-RELATED RETROTRANSPOSON"/>
    <property type="match status" value="1"/>
</dbReference>
<sequence length="104" mass="12275">MHSPRERHFNVLKRIIRYLKGTLHLGLHLYPTAPSQLITYTDADWGDCSNTRRSTSGYCVTTCWLRNLLLELHTPLKRAKLVYCDNFMRFTYRVIQSNVNERST</sequence>
<evidence type="ECO:0000313" key="1">
    <source>
        <dbReference type="EMBL" id="KAJ9548598.1"/>
    </source>
</evidence>
<keyword evidence="2" id="KW-1185">Reference proteome</keyword>
<protein>
    <submittedName>
        <fullName evidence="1">Uncharacterized protein</fullName>
    </submittedName>
</protein>
<accession>A0AA38T1C4</accession>
<evidence type="ECO:0000313" key="2">
    <source>
        <dbReference type="Proteomes" id="UP001172457"/>
    </source>
</evidence>
<organism evidence="1 2">
    <name type="scientific">Centaurea solstitialis</name>
    <name type="common">yellow star-thistle</name>
    <dbReference type="NCBI Taxonomy" id="347529"/>
    <lineage>
        <taxon>Eukaryota</taxon>
        <taxon>Viridiplantae</taxon>
        <taxon>Streptophyta</taxon>
        <taxon>Embryophyta</taxon>
        <taxon>Tracheophyta</taxon>
        <taxon>Spermatophyta</taxon>
        <taxon>Magnoliopsida</taxon>
        <taxon>eudicotyledons</taxon>
        <taxon>Gunneridae</taxon>
        <taxon>Pentapetalae</taxon>
        <taxon>asterids</taxon>
        <taxon>campanulids</taxon>
        <taxon>Asterales</taxon>
        <taxon>Asteraceae</taxon>
        <taxon>Carduoideae</taxon>
        <taxon>Cardueae</taxon>
        <taxon>Centaureinae</taxon>
        <taxon>Centaurea</taxon>
    </lineage>
</organism>
<dbReference type="Proteomes" id="UP001172457">
    <property type="component" value="Chromosome 5"/>
</dbReference>
<name>A0AA38T1C4_9ASTR</name>
<proteinExistence type="predicted"/>
<dbReference type="EMBL" id="JARYMX010000005">
    <property type="protein sequence ID" value="KAJ9548598.1"/>
    <property type="molecule type" value="Genomic_DNA"/>
</dbReference>
<dbReference type="AlphaFoldDB" id="A0AA38T1C4"/>
<reference evidence="1" key="1">
    <citation type="submission" date="2023-03" db="EMBL/GenBank/DDBJ databases">
        <title>Chromosome-scale reference genome and RAD-based genetic map of yellow starthistle (Centaurea solstitialis) reveal putative structural variation and QTLs associated with invader traits.</title>
        <authorList>
            <person name="Reatini B."/>
            <person name="Cang F.A."/>
            <person name="Jiang Q."/>
            <person name="Mckibben M.T.W."/>
            <person name="Barker M.S."/>
            <person name="Rieseberg L.H."/>
            <person name="Dlugosch K.M."/>
        </authorList>
    </citation>
    <scope>NUCLEOTIDE SEQUENCE</scope>
    <source>
        <strain evidence="1">CAN-66</strain>
        <tissue evidence="1">Leaf</tissue>
    </source>
</reference>
<comment type="caution">
    <text evidence="1">The sequence shown here is derived from an EMBL/GenBank/DDBJ whole genome shotgun (WGS) entry which is preliminary data.</text>
</comment>